<comment type="caution">
    <text evidence="9">The sequence shown here is derived from an EMBL/GenBank/DDBJ whole genome shotgun (WGS) entry which is preliminary data.</text>
</comment>
<feature type="compositionally biased region" description="Low complexity" evidence="4">
    <location>
        <begin position="245"/>
        <end position="269"/>
    </location>
</feature>
<evidence type="ECO:0000313" key="10">
    <source>
        <dbReference type="Proteomes" id="UP001159641"/>
    </source>
</evidence>
<dbReference type="Pfam" id="PF23227">
    <property type="entry name" value="HEAT_MROH2B_C"/>
    <property type="match status" value="1"/>
</dbReference>
<dbReference type="InterPro" id="IPR021774">
    <property type="entry name" value="CUPID"/>
</dbReference>
<dbReference type="PANTHER" id="PTHR16093">
    <property type="entry name" value="COILED-COIL DOMAIN-CONTAINING PROTEIN 120 FAMILY MEMBER"/>
    <property type="match status" value="1"/>
</dbReference>
<dbReference type="InterPro" id="IPR016024">
    <property type="entry name" value="ARM-type_fold"/>
</dbReference>
<dbReference type="EMBL" id="JAIQCJ010002242">
    <property type="protein sequence ID" value="KAJ8778557.1"/>
    <property type="molecule type" value="Genomic_DNA"/>
</dbReference>
<dbReference type="Proteomes" id="UP001159641">
    <property type="component" value="Unassembled WGS sequence"/>
</dbReference>
<dbReference type="Pfam" id="PF23210">
    <property type="entry name" value="HEAT_Maestro_2"/>
    <property type="match status" value="1"/>
</dbReference>
<evidence type="ECO:0000256" key="4">
    <source>
        <dbReference type="SAM" id="MobiDB-lite"/>
    </source>
</evidence>
<dbReference type="InterPro" id="IPR011989">
    <property type="entry name" value="ARM-like"/>
</dbReference>
<dbReference type="InterPro" id="IPR055406">
    <property type="entry name" value="HEAT_Maestro"/>
</dbReference>
<gene>
    <name evidence="9" type="ORF">J1605_013526</name>
</gene>
<feature type="region of interest" description="Disordered" evidence="4">
    <location>
        <begin position="1"/>
        <end position="70"/>
    </location>
</feature>
<feature type="compositionally biased region" description="Basic and acidic residues" evidence="4">
    <location>
        <begin position="16"/>
        <end position="26"/>
    </location>
</feature>
<proteinExistence type="predicted"/>
<dbReference type="SUPFAM" id="SSF48371">
    <property type="entry name" value="ARM repeat"/>
    <property type="match status" value="1"/>
</dbReference>
<keyword evidence="3" id="KW-0175">Coiled coil</keyword>
<dbReference type="GO" id="GO:0005737">
    <property type="term" value="C:cytoplasm"/>
    <property type="evidence" value="ECO:0007669"/>
    <property type="project" value="UniProtKB-SubCell"/>
</dbReference>
<accession>A0AB34GGZ8</accession>
<reference evidence="9 10" key="1">
    <citation type="submission" date="2022-11" db="EMBL/GenBank/DDBJ databases">
        <title>Whole genome sequence of Eschrichtius robustus ER-17-0199.</title>
        <authorList>
            <person name="Bruniche-Olsen A."/>
            <person name="Black A.N."/>
            <person name="Fields C.J."/>
            <person name="Walden K."/>
            <person name="Dewoody J.A."/>
        </authorList>
    </citation>
    <scope>NUCLEOTIDE SEQUENCE [LARGE SCALE GENOMIC DNA]</scope>
    <source>
        <strain evidence="9">ER-17-0199</strain>
        <tissue evidence="9">Blubber</tissue>
    </source>
</reference>
<evidence type="ECO:0000256" key="1">
    <source>
        <dbReference type="ARBA" id="ARBA00004496"/>
    </source>
</evidence>
<feature type="compositionally biased region" description="Polar residues" evidence="4">
    <location>
        <begin position="350"/>
        <end position="361"/>
    </location>
</feature>
<evidence type="ECO:0008006" key="11">
    <source>
        <dbReference type="Google" id="ProtNLM"/>
    </source>
</evidence>
<dbReference type="GO" id="GO:0031398">
    <property type="term" value="P:positive regulation of protein ubiquitination"/>
    <property type="evidence" value="ECO:0007669"/>
    <property type="project" value="TreeGrafter"/>
</dbReference>
<dbReference type="PANTHER" id="PTHR16093:SF4">
    <property type="entry name" value="INNATE IMMUNITY ACTIVATOR PROTEIN"/>
    <property type="match status" value="1"/>
</dbReference>
<sequence length="1602" mass="177436">MLQMPKLNEIPPGRGGQEESRGEESWPGRAGPEAARRARGARGQAGGEGSPWDSWGNSRPPAHPGPGWEGCRPLLLCAPSSQKSTMESKDEVSDTDSGIILQSGPDSPVAPVKELTHAVRKQQRALEERLEACLQELRRLCLREAELTGILPAEYPFRPGEKAPKVRRRIGAAYKLDEWALHREDPLSSLERELALQLQIAEAARRLCREGNLGRQARRQRKHAVQQEETKLRELQRCLGEWQQGSGAPPALAPGPELGASDDSSLLDGLLREEEASQVPKPPPESPDAPSRPLPPQSLEGLQPAGLDTGGLERAPIQNSPWKETSLDHPYEKPRKSSEPGSESSSPASTPQDGPSASSPASCYVVAVRNVPGQRQGRTSAPATPEMQGRRGQSQPLRTDPLRAGPDGRGRSALPRRRPTYYTVTAPAPVPCPACHSCSEDSGSDASSLSHPTPPGSSSPDISFLRPLSPPAPPRPRVPRGPRLRPPPACLRAARYLVLAEGRPPPGQWGEWGPGRGEDAAAPHWQRPLPAHGRVARTPSLRDSPAGRGLSKAAVSEELKSWHERARLRSSRPHSLDRQGAFRVRSLPPGAESFARAQVPTVCVLRRSPEGAPVQVFVPENGEIISQVLCPLPPRVVPERRAPRASALHACKSFALTYRSCVMPGAPEKWLCPRLRGWSGAALEPSVAPPGASMPRTGVGPRAEALSVSVQMDSPPNKRKLNKVTFSPLAGHVSWNPNLAGLRQSEREAYECILEFLGQEQVFDVDKLKFLRAVDTMSGVVHAQANGNMDDYFPQTVLAKKIETLILEESTEALVSTVRPQAMLCIAALSQVNPPLHLSQKLDLAKAGLSSIMPLPPITPSLDRKDSASLYIQTIQALDDMLQALVLERLEPSMVILQSFLEIILPCLVQSEKVHEQSRALGAISRLLRFICNFPELSHMAEFSMSGRLMGTLGLFCMNPNQEISMGASEALHYLFRILVLHRSMKHKTENILKDLQKHFRAEWLANIQDLTMFFRKYLTPKERADVMMVSMEAMTNSSRHDVRAASRMLRMILKSSMPDIGKVPEITEYIYHNMDSITEAVAQETIKKVLHLLAQTYTDEVILTLFKIDDQSQRGARKPWEILASFPKGYEVIMEHLLQRLTPQQKSRGQEPSGRTEISPLIATRALHELLLEPSRRMEVQAFFPALFTALLFQIPLLKVEGATEAAREQHHVTQWMDPVSSTVEALKTLMRSTGYSDHVSYVQRLGGWELLTRPERYHEGVALLARAMIIKNCWHICPVFSLTVRILQEMDQENHLTALVFITELLQSPVVAAIVDEVTVRTLASWFQCEELASVKLLLRAVEILARHEHAGKELRALQPYVLNCCYSADGGIVAETLQVLRGLVEQLSWQHAAAFLTQLAFTLGPFLEEEAESLRLTAFEIYGALLAKVSRRLLVFPLRHQVLNLLVLLVLHLQDANVSVAQIARPALCRTATLMGWSKLKAIFAEKDVWTILRALLKWEEGKALWFLKQSVMLFKSPQAPIRQAAVWFAGQIIQTLSEEEAREVEETYAALKHMQEDPDPAVSCLAAQTSYVLEAKEKMKVTTPSSCFCCRKPRKARF</sequence>
<feature type="compositionally biased region" description="Basic and acidic residues" evidence="4">
    <location>
        <begin position="325"/>
        <end position="338"/>
    </location>
</feature>
<feature type="domain" description="Cytohesin Ubiquitin Protein Inducing" evidence="5">
    <location>
        <begin position="87"/>
        <end position="215"/>
    </location>
</feature>
<feature type="domain" description="Maestro-like HEAT-repeats" evidence="6">
    <location>
        <begin position="915"/>
        <end position="1134"/>
    </location>
</feature>
<evidence type="ECO:0000259" key="8">
    <source>
        <dbReference type="Pfam" id="PF23227"/>
    </source>
</evidence>
<evidence type="ECO:0000259" key="6">
    <source>
        <dbReference type="Pfam" id="PF21047"/>
    </source>
</evidence>
<feature type="region of interest" description="Disordered" evidence="4">
    <location>
        <begin position="243"/>
        <end position="487"/>
    </location>
</feature>
<dbReference type="GO" id="GO:0034334">
    <property type="term" value="P:adherens junction maintenance"/>
    <property type="evidence" value="ECO:0007669"/>
    <property type="project" value="TreeGrafter"/>
</dbReference>
<keyword evidence="2" id="KW-0963">Cytoplasm</keyword>
<feature type="domain" description="Maestro/Maestro-like HEAT-repeats" evidence="8">
    <location>
        <begin position="1322"/>
        <end position="1577"/>
    </location>
</feature>
<comment type="subcellular location">
    <subcellularLocation>
        <location evidence="1">Cytoplasm</location>
    </subcellularLocation>
</comment>
<evidence type="ECO:0000259" key="7">
    <source>
        <dbReference type="Pfam" id="PF23210"/>
    </source>
</evidence>
<dbReference type="Pfam" id="PF11819">
    <property type="entry name" value="CUPID"/>
    <property type="match status" value="1"/>
</dbReference>
<evidence type="ECO:0000256" key="3">
    <source>
        <dbReference type="ARBA" id="ARBA00023054"/>
    </source>
</evidence>
<feature type="compositionally biased region" description="Low complexity" evidence="4">
    <location>
        <begin position="440"/>
        <end position="450"/>
    </location>
</feature>
<evidence type="ECO:0000259" key="5">
    <source>
        <dbReference type="Pfam" id="PF11819"/>
    </source>
</evidence>
<dbReference type="Gene3D" id="1.25.10.10">
    <property type="entry name" value="Leucine-rich Repeat Variant"/>
    <property type="match status" value="1"/>
</dbReference>
<organism evidence="9 10">
    <name type="scientific">Eschrichtius robustus</name>
    <name type="common">California gray whale</name>
    <name type="synonym">Eschrichtius gibbosus</name>
    <dbReference type="NCBI Taxonomy" id="9764"/>
    <lineage>
        <taxon>Eukaryota</taxon>
        <taxon>Metazoa</taxon>
        <taxon>Chordata</taxon>
        <taxon>Craniata</taxon>
        <taxon>Vertebrata</taxon>
        <taxon>Euteleostomi</taxon>
        <taxon>Mammalia</taxon>
        <taxon>Eutheria</taxon>
        <taxon>Laurasiatheria</taxon>
        <taxon>Artiodactyla</taxon>
        <taxon>Whippomorpha</taxon>
        <taxon>Cetacea</taxon>
        <taxon>Mysticeti</taxon>
        <taxon>Eschrichtiidae</taxon>
        <taxon>Eschrichtius</taxon>
    </lineage>
</organism>
<feature type="domain" description="MROH2B-like HEAT-repeats" evidence="7">
    <location>
        <begin position="763"/>
        <end position="887"/>
    </location>
</feature>
<keyword evidence="10" id="KW-1185">Reference proteome</keyword>
<name>A0AB34GGZ8_ESCRO</name>
<dbReference type="InterPro" id="IPR055408">
    <property type="entry name" value="HEAT_MROH2B-like"/>
</dbReference>
<evidence type="ECO:0000313" key="9">
    <source>
        <dbReference type="EMBL" id="KAJ8778557.1"/>
    </source>
</evidence>
<feature type="compositionally biased region" description="Pro residues" evidence="4">
    <location>
        <begin position="280"/>
        <end position="296"/>
    </location>
</feature>
<dbReference type="InterPro" id="IPR043447">
    <property type="entry name" value="CCDC120/INAVA"/>
</dbReference>
<dbReference type="Pfam" id="PF21047">
    <property type="entry name" value="HEAT_Maestro"/>
    <property type="match status" value="1"/>
</dbReference>
<evidence type="ECO:0000256" key="2">
    <source>
        <dbReference type="ARBA" id="ARBA00022490"/>
    </source>
</evidence>
<dbReference type="InterPro" id="IPR048465">
    <property type="entry name" value="Maestro-like_HEAT"/>
</dbReference>
<protein>
    <recommendedName>
        <fullName evidence="11">Maestro heat-like repeat-containing protein family member 7</fullName>
    </recommendedName>
</protein>
<feature type="compositionally biased region" description="Low complexity" evidence="4">
    <location>
        <begin position="339"/>
        <end position="349"/>
    </location>
</feature>